<protein>
    <submittedName>
        <fullName evidence="2">Uncharacterized protein</fullName>
    </submittedName>
</protein>
<organism evidence="2 3">
    <name type="scientific">Zoarces viviparus</name>
    <name type="common">Viviparous eelpout</name>
    <name type="synonym">Blennius viviparus</name>
    <dbReference type="NCBI Taxonomy" id="48416"/>
    <lineage>
        <taxon>Eukaryota</taxon>
        <taxon>Metazoa</taxon>
        <taxon>Chordata</taxon>
        <taxon>Craniata</taxon>
        <taxon>Vertebrata</taxon>
        <taxon>Euteleostomi</taxon>
        <taxon>Actinopterygii</taxon>
        <taxon>Neopterygii</taxon>
        <taxon>Teleostei</taxon>
        <taxon>Neoteleostei</taxon>
        <taxon>Acanthomorphata</taxon>
        <taxon>Eupercaria</taxon>
        <taxon>Perciformes</taxon>
        <taxon>Cottioidei</taxon>
        <taxon>Zoarcales</taxon>
        <taxon>Zoarcidae</taxon>
        <taxon>Zoarcinae</taxon>
        <taxon>Zoarces</taxon>
    </lineage>
</organism>
<evidence type="ECO:0000313" key="2">
    <source>
        <dbReference type="EMBL" id="KAK9522634.1"/>
    </source>
</evidence>
<comment type="caution">
    <text evidence="2">The sequence shown here is derived from an EMBL/GenBank/DDBJ whole genome shotgun (WGS) entry which is preliminary data.</text>
</comment>
<feature type="region of interest" description="Disordered" evidence="1">
    <location>
        <begin position="47"/>
        <end position="70"/>
    </location>
</feature>
<gene>
    <name evidence="2" type="ORF">VZT92_019083</name>
</gene>
<dbReference type="AlphaFoldDB" id="A0AAW1EJ73"/>
<dbReference type="Proteomes" id="UP001488805">
    <property type="component" value="Unassembled WGS sequence"/>
</dbReference>
<evidence type="ECO:0000256" key="1">
    <source>
        <dbReference type="SAM" id="MobiDB-lite"/>
    </source>
</evidence>
<proteinExistence type="predicted"/>
<keyword evidence="3" id="KW-1185">Reference proteome</keyword>
<name>A0AAW1EJ73_ZOAVI</name>
<accession>A0AAW1EJ73</accession>
<sequence length="118" mass="13353">MDQINHIGRPCDSELRFCGTAQSFWTQRPSARLAGWLADARGRSSRFPWAHQADGDGKDGGDKRAVNPMPPSIQRQVMREIRMWAMLRSIEWMVWMASRLMSARSGLDHTQLGRAGLA</sequence>
<evidence type="ECO:0000313" key="3">
    <source>
        <dbReference type="Proteomes" id="UP001488805"/>
    </source>
</evidence>
<dbReference type="EMBL" id="JBCEZU010000221">
    <property type="protein sequence ID" value="KAK9522634.1"/>
    <property type="molecule type" value="Genomic_DNA"/>
</dbReference>
<feature type="compositionally biased region" description="Basic and acidic residues" evidence="1">
    <location>
        <begin position="53"/>
        <end position="65"/>
    </location>
</feature>
<reference evidence="2 3" key="1">
    <citation type="journal article" date="2024" name="Genome Biol. Evol.">
        <title>Chromosome-level genome assembly of the viviparous eelpout Zoarces viviparus.</title>
        <authorList>
            <person name="Fuhrmann N."/>
            <person name="Brasseur M.V."/>
            <person name="Bakowski C.E."/>
            <person name="Podsiadlowski L."/>
            <person name="Prost S."/>
            <person name="Krehenwinkel H."/>
            <person name="Mayer C."/>
        </authorList>
    </citation>
    <scope>NUCLEOTIDE SEQUENCE [LARGE SCALE GENOMIC DNA]</scope>
    <source>
        <strain evidence="2">NO-MEL_2022_Ind0_liver</strain>
    </source>
</reference>